<keyword evidence="3" id="KW-1185">Reference proteome</keyword>
<keyword evidence="1" id="KW-0812">Transmembrane</keyword>
<feature type="transmembrane region" description="Helical" evidence="1">
    <location>
        <begin position="6"/>
        <end position="32"/>
    </location>
</feature>
<accession>A0A449B1X1</accession>
<proteinExistence type="predicted"/>
<dbReference type="KEGG" id="mcit:NCTC10181_00463"/>
<reference evidence="2 3" key="1">
    <citation type="submission" date="2019-01" db="EMBL/GenBank/DDBJ databases">
        <authorList>
            <consortium name="Pathogen Informatics"/>
        </authorList>
    </citation>
    <scope>NUCLEOTIDE SEQUENCE [LARGE SCALE GENOMIC DNA]</scope>
    <source>
        <strain evidence="2 3">NCTC10181</strain>
    </source>
</reference>
<evidence type="ECO:0000313" key="2">
    <source>
        <dbReference type="EMBL" id="VEU74609.1"/>
    </source>
</evidence>
<evidence type="ECO:0000256" key="1">
    <source>
        <dbReference type="SAM" id="Phobius"/>
    </source>
</evidence>
<dbReference type="EMBL" id="LR215036">
    <property type="protein sequence ID" value="VEU74609.1"/>
    <property type="molecule type" value="Genomic_DNA"/>
</dbReference>
<evidence type="ECO:0000313" key="3">
    <source>
        <dbReference type="Proteomes" id="UP000290985"/>
    </source>
</evidence>
<sequence>MGLNNIALITIIILFELIFLWILFSEVFSFLFKKIENIWIKIAIKKIKFILKNNLHPHFLIKEAILSIAINTKKTNKKIILKILFSSPYFIFVFIFIIKINDFQGHFSQIIQLIFFSIWAIVSIFFLLFTFFRYIKIKQMLNIKRKIIFQKDAKLFDIHLSRKLLEQINHTGSVENIEITFSSMEEIYENRDIRFLLFELKPKSLFKNKKQNILLNRDIIYYKLNGNKEQARHIHYLMVVYSNYKDEEFYNPNYENNMRYFLELEKYHSNDKNKL</sequence>
<feature type="transmembrane region" description="Helical" evidence="1">
    <location>
        <begin position="79"/>
        <end position="98"/>
    </location>
</feature>
<protein>
    <submittedName>
        <fullName evidence="2">Uncharacterized protein</fullName>
    </submittedName>
</protein>
<name>A0A449B1X1_9BACT</name>
<dbReference type="AlphaFoldDB" id="A0A449B1X1"/>
<gene>
    <name evidence="2" type="ORF">NCTC10181_00463</name>
</gene>
<dbReference type="Proteomes" id="UP000290985">
    <property type="component" value="Chromosome"/>
</dbReference>
<keyword evidence="1" id="KW-0472">Membrane</keyword>
<keyword evidence="1" id="KW-1133">Transmembrane helix</keyword>
<feature type="transmembrane region" description="Helical" evidence="1">
    <location>
        <begin position="110"/>
        <end position="135"/>
    </location>
</feature>
<organism evidence="2 3">
    <name type="scientific">Mycoplasmopsis citelli</name>
    <dbReference type="NCBI Taxonomy" id="171281"/>
    <lineage>
        <taxon>Bacteria</taxon>
        <taxon>Bacillati</taxon>
        <taxon>Mycoplasmatota</taxon>
        <taxon>Mycoplasmoidales</taxon>
        <taxon>Metamycoplasmataceae</taxon>
        <taxon>Mycoplasmopsis</taxon>
    </lineage>
</organism>